<organism evidence="2">
    <name type="scientific">Micrurus surinamensis</name>
    <name type="common">Surinam coral snake</name>
    <dbReference type="NCBI Taxonomy" id="129470"/>
    <lineage>
        <taxon>Eukaryota</taxon>
        <taxon>Metazoa</taxon>
        <taxon>Chordata</taxon>
        <taxon>Craniata</taxon>
        <taxon>Vertebrata</taxon>
        <taxon>Euteleostomi</taxon>
        <taxon>Lepidosauria</taxon>
        <taxon>Squamata</taxon>
        <taxon>Bifurcata</taxon>
        <taxon>Unidentata</taxon>
        <taxon>Episquamata</taxon>
        <taxon>Toxicofera</taxon>
        <taxon>Serpentes</taxon>
        <taxon>Colubroidea</taxon>
        <taxon>Elapidae</taxon>
        <taxon>Elapinae</taxon>
        <taxon>Micrurus</taxon>
    </lineage>
</organism>
<dbReference type="AlphaFoldDB" id="A0A2D4PWY6"/>
<evidence type="ECO:0000256" key="1">
    <source>
        <dbReference type="SAM" id="MobiDB-lite"/>
    </source>
</evidence>
<reference evidence="2" key="2">
    <citation type="submission" date="2017-11" db="EMBL/GenBank/DDBJ databases">
        <title>Coralsnake Venomics: Analyses of Venom Gland Transcriptomes and Proteomes of Six Brazilian Taxa.</title>
        <authorList>
            <person name="Aird S.D."/>
            <person name="Jorge da Silva N."/>
            <person name="Qiu L."/>
            <person name="Villar-Briones A."/>
            <person name="Aparecida-Saddi V."/>
            <person name="Campos-Telles M.P."/>
            <person name="Grau M."/>
            <person name="Mikheyev A.S."/>
        </authorList>
    </citation>
    <scope>NUCLEOTIDE SEQUENCE</scope>
    <source>
        <tissue evidence="2">Venom_gland</tissue>
    </source>
</reference>
<proteinExistence type="predicted"/>
<sequence length="104" mass="11246">MEGQEETSKACSRLKRRAEEDYSQGTPPSGASIEGGLRRAVASPNQRREVKNGAKQREFSSGSQTSENQKRLITVAVSKQPMGYPSISQVSFGRLEITGGNEAS</sequence>
<feature type="region of interest" description="Disordered" evidence="1">
    <location>
        <begin position="1"/>
        <end position="104"/>
    </location>
</feature>
<protein>
    <submittedName>
        <fullName evidence="2">Uncharacterized protein</fullName>
    </submittedName>
</protein>
<dbReference type="EMBL" id="IACN01107906">
    <property type="protein sequence ID" value="LAB62484.1"/>
    <property type="molecule type" value="Transcribed_RNA"/>
</dbReference>
<name>A0A2D4PWY6_MICSU</name>
<evidence type="ECO:0000313" key="2">
    <source>
        <dbReference type="EMBL" id="LAB62484.1"/>
    </source>
</evidence>
<reference evidence="2" key="1">
    <citation type="submission" date="2017-07" db="EMBL/GenBank/DDBJ databases">
        <authorList>
            <person name="Mikheyev A."/>
            <person name="Grau M."/>
        </authorList>
    </citation>
    <scope>NUCLEOTIDE SEQUENCE</scope>
    <source>
        <tissue evidence="2">Venom_gland</tissue>
    </source>
</reference>
<feature type="compositionally biased region" description="Basic and acidic residues" evidence="1">
    <location>
        <begin position="46"/>
        <end position="58"/>
    </location>
</feature>
<accession>A0A2D4PWY6</accession>